<sequence>MSSSTARALFGRSLPPSLPPEVWYLALSGSSAHTSALRSPGRQFASVTNNSAASGRSVVSVPLPWTNNVPPIRDSNNVPQPTAPAPRALADELSSPQVSCDNPSFEVRFKEKFVTKRQLFLALRRFGHLVGFHMDSDLRWVARFASRGSASMALKNSVMGRFDVFGRKVHLEPVYWHEGRFLTALFVAGISSWTSTHDLEDTFRAFGHVLQVQHSSVELRPDTVRILLRGSKNSARDVIEHAKRFPIVLHGRTLRVEISKLGPPLNVGNRIPQYEPNWTPSPIGPQRCPAPWHPIPIRETKMVYQKLIMRMNHAPCRKLIVSNLPALPDLERTLAYLFNAVGPVIDMHTSVVSVGEMHRVVHVEYPTTDAAVWAAHTLLRHRFVLKNRIRIGFAEHTKDTMRTRTVYVSNWPAAPGTALPDEELEIRGIEELRKVFKTQDGFQACILLPSFAESAYAPAFVTFGSVEDAQHALINLLGTVIPGTSIPLELTFSELPHLSLDELFAIHGAALQGDLELFPSASVARQESWRSVAPASLRGDPSKNPNSAFQSWVKSVWDMRELWPLPDAAEDMPPLPPISI</sequence>
<reference evidence="1" key="1">
    <citation type="submission" date="2021-02" db="EMBL/GenBank/DDBJ databases">
        <authorList>
            <consortium name="DOE Joint Genome Institute"/>
            <person name="Ahrendt S."/>
            <person name="Looney B.P."/>
            <person name="Miyauchi S."/>
            <person name="Morin E."/>
            <person name="Drula E."/>
            <person name="Courty P.E."/>
            <person name="Chicoki N."/>
            <person name="Fauchery L."/>
            <person name="Kohler A."/>
            <person name="Kuo A."/>
            <person name="Labutti K."/>
            <person name="Pangilinan J."/>
            <person name="Lipzen A."/>
            <person name="Riley R."/>
            <person name="Andreopoulos W."/>
            <person name="He G."/>
            <person name="Johnson J."/>
            <person name="Barry K.W."/>
            <person name="Grigoriev I.V."/>
            <person name="Nagy L."/>
            <person name="Hibbett D."/>
            <person name="Henrissat B."/>
            <person name="Matheny P.B."/>
            <person name="Labbe J."/>
            <person name="Martin F."/>
        </authorList>
    </citation>
    <scope>NUCLEOTIDE SEQUENCE</scope>
    <source>
        <strain evidence="1">EC-137</strain>
    </source>
</reference>
<evidence type="ECO:0000313" key="2">
    <source>
        <dbReference type="Proteomes" id="UP000814128"/>
    </source>
</evidence>
<accession>A0ACB8QB73</accession>
<proteinExistence type="predicted"/>
<comment type="caution">
    <text evidence="1">The sequence shown here is derived from an EMBL/GenBank/DDBJ whole genome shotgun (WGS) entry which is preliminary data.</text>
</comment>
<protein>
    <submittedName>
        <fullName evidence="1">Uncharacterized protein</fullName>
    </submittedName>
</protein>
<reference evidence="1" key="2">
    <citation type="journal article" date="2022" name="New Phytol.">
        <title>Evolutionary transition to the ectomycorrhizal habit in the genomes of a hyperdiverse lineage of mushroom-forming fungi.</title>
        <authorList>
            <person name="Looney B."/>
            <person name="Miyauchi S."/>
            <person name="Morin E."/>
            <person name="Drula E."/>
            <person name="Courty P.E."/>
            <person name="Kohler A."/>
            <person name="Kuo A."/>
            <person name="LaButti K."/>
            <person name="Pangilinan J."/>
            <person name="Lipzen A."/>
            <person name="Riley R."/>
            <person name="Andreopoulos W."/>
            <person name="He G."/>
            <person name="Johnson J."/>
            <person name="Nolan M."/>
            <person name="Tritt A."/>
            <person name="Barry K.W."/>
            <person name="Grigoriev I.V."/>
            <person name="Nagy L.G."/>
            <person name="Hibbett D."/>
            <person name="Henrissat B."/>
            <person name="Matheny P.B."/>
            <person name="Labbe J."/>
            <person name="Martin F.M."/>
        </authorList>
    </citation>
    <scope>NUCLEOTIDE SEQUENCE</scope>
    <source>
        <strain evidence="1">EC-137</strain>
    </source>
</reference>
<dbReference type="Proteomes" id="UP000814128">
    <property type="component" value="Unassembled WGS sequence"/>
</dbReference>
<gene>
    <name evidence="1" type="ORF">K488DRAFT_73364</name>
</gene>
<name>A0ACB8QB73_9AGAM</name>
<organism evidence="1 2">
    <name type="scientific">Vararia minispora EC-137</name>
    <dbReference type="NCBI Taxonomy" id="1314806"/>
    <lineage>
        <taxon>Eukaryota</taxon>
        <taxon>Fungi</taxon>
        <taxon>Dikarya</taxon>
        <taxon>Basidiomycota</taxon>
        <taxon>Agaricomycotina</taxon>
        <taxon>Agaricomycetes</taxon>
        <taxon>Russulales</taxon>
        <taxon>Lachnocladiaceae</taxon>
        <taxon>Vararia</taxon>
    </lineage>
</organism>
<evidence type="ECO:0000313" key="1">
    <source>
        <dbReference type="EMBL" id="KAI0028943.1"/>
    </source>
</evidence>
<keyword evidence="2" id="KW-1185">Reference proteome</keyword>
<dbReference type="EMBL" id="MU273711">
    <property type="protein sequence ID" value="KAI0028943.1"/>
    <property type="molecule type" value="Genomic_DNA"/>
</dbReference>